<accession>A0ABQ1YHP1</accession>
<sequence length="213" mass="24162">MTADINSNSYSDVIVALKELVVRFENSGHGWLLGGSSGLWLQGVSLGAPPRDIDIYADMEDVEQLHDQLTEIMLDEPRLDKSGLYISRLSHYRLGNLTMELVGGFEVNTLDASYVTEVSSVLLEEAVLYQLEGVIVPLMPLSHELVFNVLRERPDRYFAIAEVMRSSLEQHLPLLMKIFIRNGWNTVMVDRLAVMLDSPELMEQWLDHRNSKS</sequence>
<comment type="caution">
    <text evidence="1">The sequence shown here is derived from an EMBL/GenBank/DDBJ whole genome shotgun (WGS) entry which is preliminary data.</text>
</comment>
<dbReference type="InterPro" id="IPR043519">
    <property type="entry name" value="NT_sf"/>
</dbReference>
<dbReference type="EMBL" id="BMFT01000001">
    <property type="protein sequence ID" value="GGH24587.1"/>
    <property type="molecule type" value="Genomic_DNA"/>
</dbReference>
<name>A0ABQ1YHP1_9BACL</name>
<reference evidence="2" key="1">
    <citation type="journal article" date="2019" name="Int. J. Syst. Evol. Microbiol.">
        <title>The Global Catalogue of Microorganisms (GCM) 10K type strain sequencing project: providing services to taxonomists for standard genome sequencing and annotation.</title>
        <authorList>
            <consortium name="The Broad Institute Genomics Platform"/>
            <consortium name="The Broad Institute Genome Sequencing Center for Infectious Disease"/>
            <person name="Wu L."/>
            <person name="Ma J."/>
        </authorList>
    </citation>
    <scope>NUCLEOTIDE SEQUENCE [LARGE SCALE GENOMIC DNA]</scope>
    <source>
        <strain evidence="2">CGMCC 1.12769</strain>
    </source>
</reference>
<dbReference type="Gene3D" id="3.30.460.40">
    <property type="match status" value="1"/>
</dbReference>
<proteinExistence type="predicted"/>
<dbReference type="RefSeq" id="WP_188539035.1">
    <property type="nucleotide sequence ID" value="NZ_BMFT01000001.1"/>
</dbReference>
<dbReference type="Proteomes" id="UP000659344">
    <property type="component" value="Unassembled WGS sequence"/>
</dbReference>
<protein>
    <recommendedName>
        <fullName evidence="3">Nucleotidyl transferase AbiEii toxin, Type IV TA system</fullName>
    </recommendedName>
</protein>
<evidence type="ECO:0000313" key="1">
    <source>
        <dbReference type="EMBL" id="GGH24587.1"/>
    </source>
</evidence>
<gene>
    <name evidence="1" type="ORF">GCM10008013_24410</name>
</gene>
<evidence type="ECO:0000313" key="2">
    <source>
        <dbReference type="Proteomes" id="UP000659344"/>
    </source>
</evidence>
<dbReference type="SUPFAM" id="SSF81301">
    <property type="entry name" value="Nucleotidyltransferase"/>
    <property type="match status" value="1"/>
</dbReference>
<keyword evidence="2" id="KW-1185">Reference proteome</keyword>
<evidence type="ECO:0008006" key="3">
    <source>
        <dbReference type="Google" id="ProtNLM"/>
    </source>
</evidence>
<organism evidence="1 2">
    <name type="scientific">Paenibacillus segetis</name>
    <dbReference type="NCBI Taxonomy" id="1325360"/>
    <lineage>
        <taxon>Bacteria</taxon>
        <taxon>Bacillati</taxon>
        <taxon>Bacillota</taxon>
        <taxon>Bacilli</taxon>
        <taxon>Bacillales</taxon>
        <taxon>Paenibacillaceae</taxon>
        <taxon>Paenibacillus</taxon>
    </lineage>
</organism>